<dbReference type="EMBL" id="JANBVB010003329">
    <property type="protein sequence ID" value="KAJ2879362.1"/>
    <property type="molecule type" value="Genomic_DNA"/>
</dbReference>
<keyword evidence="2" id="KW-1185">Reference proteome</keyword>
<feature type="non-terminal residue" evidence="1">
    <location>
        <position position="191"/>
    </location>
</feature>
<dbReference type="Proteomes" id="UP001139981">
    <property type="component" value="Unassembled WGS sequence"/>
</dbReference>
<evidence type="ECO:0000313" key="1">
    <source>
        <dbReference type="EMBL" id="KAJ2879362.1"/>
    </source>
</evidence>
<protein>
    <submittedName>
        <fullName evidence="1">Uncharacterized protein</fullName>
    </submittedName>
</protein>
<accession>A0ACC1LT97</accession>
<reference evidence="1" key="1">
    <citation type="submission" date="2022-07" db="EMBL/GenBank/DDBJ databases">
        <title>Phylogenomic reconstructions and comparative analyses of Kickxellomycotina fungi.</title>
        <authorList>
            <person name="Reynolds N.K."/>
            <person name="Stajich J.E."/>
            <person name="Barry K."/>
            <person name="Grigoriev I.V."/>
            <person name="Crous P."/>
            <person name="Smith M.E."/>
        </authorList>
    </citation>
    <scope>NUCLEOTIDE SEQUENCE</scope>
    <source>
        <strain evidence="1">CBS 190363</strain>
    </source>
</reference>
<proteinExistence type="predicted"/>
<gene>
    <name evidence="1" type="ORF">IWW38_006131</name>
</gene>
<evidence type="ECO:0000313" key="2">
    <source>
        <dbReference type="Proteomes" id="UP001139981"/>
    </source>
</evidence>
<organism evidence="1 2">
    <name type="scientific">Coemansia aciculifera</name>
    <dbReference type="NCBI Taxonomy" id="417176"/>
    <lineage>
        <taxon>Eukaryota</taxon>
        <taxon>Fungi</taxon>
        <taxon>Fungi incertae sedis</taxon>
        <taxon>Zoopagomycota</taxon>
        <taxon>Kickxellomycotina</taxon>
        <taxon>Kickxellomycetes</taxon>
        <taxon>Kickxellales</taxon>
        <taxon>Kickxellaceae</taxon>
        <taxon>Coemansia</taxon>
    </lineage>
</organism>
<comment type="caution">
    <text evidence="1">The sequence shown here is derived from an EMBL/GenBank/DDBJ whole genome shotgun (WGS) entry which is preliminary data.</text>
</comment>
<name>A0ACC1LT97_9FUNG</name>
<sequence length="191" mass="20405">MERCCENAPSALPLSGAVTANNTTSISTSTSATIYAQVAMHIANTLALRPTPTSADCTNCACPIAYATDYIWQLGLQCPASGLVPTSDYDKVLILHFLGLWTTRVLPLLLNRPESNCALPLADLSVLSKCILSRRHSLKQRGPFWNGRELSIAEVTVAPFADDILHSGLLPDSSELGPLCAWLAAVRASPV</sequence>